<dbReference type="SUPFAM" id="SSF53098">
    <property type="entry name" value="Ribonuclease H-like"/>
    <property type="match status" value="1"/>
</dbReference>
<dbReference type="Gene3D" id="3.30.420.10">
    <property type="entry name" value="Ribonuclease H-like superfamily/Ribonuclease H"/>
    <property type="match status" value="1"/>
</dbReference>
<gene>
    <name evidence="1" type="ORF">C0W93_03860</name>
</gene>
<evidence type="ECO:0000313" key="1">
    <source>
        <dbReference type="EMBL" id="PSV12857.1"/>
    </source>
</evidence>
<comment type="caution">
    <text evidence="1">The sequence shown here is derived from an EMBL/GenBank/DDBJ whole genome shotgun (WGS) entry which is preliminary data.</text>
</comment>
<dbReference type="InterPro" id="IPR012337">
    <property type="entry name" value="RNaseH-like_sf"/>
</dbReference>
<dbReference type="GO" id="GO:0003676">
    <property type="term" value="F:nucleic acid binding"/>
    <property type="evidence" value="ECO:0007669"/>
    <property type="project" value="InterPro"/>
</dbReference>
<dbReference type="EMBL" id="PYNS01000002">
    <property type="protein sequence ID" value="PSV12857.1"/>
    <property type="molecule type" value="Genomic_DNA"/>
</dbReference>
<dbReference type="Proteomes" id="UP000240530">
    <property type="component" value="Unassembled WGS sequence"/>
</dbReference>
<evidence type="ECO:0000313" key="2">
    <source>
        <dbReference type="Proteomes" id="UP000240530"/>
    </source>
</evidence>
<evidence type="ECO:0008006" key="3">
    <source>
        <dbReference type="Google" id="ProtNLM"/>
    </source>
</evidence>
<accession>A0A2T3KYH8</accession>
<proteinExistence type="predicted"/>
<dbReference type="GeneID" id="99741838"/>
<dbReference type="AlphaFoldDB" id="A0A2T3KYH8"/>
<protein>
    <recommendedName>
        <fullName evidence="3">Exonuclease domain-containing protein</fullName>
    </recommendedName>
</protein>
<name>A0A2T3KYH8_PHOLD</name>
<dbReference type="InterPro" id="IPR036397">
    <property type="entry name" value="RNaseH_sf"/>
</dbReference>
<dbReference type="RefSeq" id="WP_008987423.1">
    <property type="nucleotide sequence ID" value="NZ_CP131575.1"/>
</dbReference>
<sequence>MWAIVDFEASGLSEHSYPIEVGYSLPDGTSNSMLINPLSTSDNWTHWDQQAQLDIHKLTRQTLEQEGMQVVDVCQHLNTVLGQYELVLCDSEWDLFWLGRLYHAAHMRPSFVLTEVSHWLKNKNGLERGHFKLALDSLCEMKHQAGYDAKQIRLVIDTLVKSS</sequence>
<organism evidence="1 2">
    <name type="scientific">Photobacterium leiognathi subsp. mandapamensis</name>
    <name type="common">Photobacterium mandapamensis</name>
    <dbReference type="NCBI Taxonomy" id="48408"/>
    <lineage>
        <taxon>Bacteria</taxon>
        <taxon>Pseudomonadati</taxon>
        <taxon>Pseudomonadota</taxon>
        <taxon>Gammaproteobacteria</taxon>
        <taxon>Vibrionales</taxon>
        <taxon>Vibrionaceae</taxon>
        <taxon>Photobacterium</taxon>
    </lineage>
</organism>
<reference evidence="1 2" key="1">
    <citation type="submission" date="2018-03" db="EMBL/GenBank/DDBJ databases">
        <title>Whole genome sequencing of Histamine producing bacteria.</title>
        <authorList>
            <person name="Butler K."/>
        </authorList>
    </citation>
    <scope>NUCLEOTIDE SEQUENCE [LARGE SCALE GENOMIC DNA]</scope>
    <source>
        <strain evidence="1 2">Res.4.1</strain>
    </source>
</reference>